<evidence type="ECO:0000313" key="7">
    <source>
        <dbReference type="EMBL" id="KAG2432328.1"/>
    </source>
</evidence>
<evidence type="ECO:0000256" key="3">
    <source>
        <dbReference type="ARBA" id="ARBA00022833"/>
    </source>
</evidence>
<dbReference type="Proteomes" id="UP000613740">
    <property type="component" value="Unassembled WGS sequence"/>
</dbReference>
<feature type="compositionally biased region" description="Low complexity" evidence="5">
    <location>
        <begin position="235"/>
        <end position="259"/>
    </location>
</feature>
<keyword evidence="8" id="KW-1185">Reference proteome</keyword>
<dbReference type="SUPFAM" id="SSF57850">
    <property type="entry name" value="RING/U-box"/>
    <property type="match status" value="1"/>
</dbReference>
<proteinExistence type="predicted"/>
<evidence type="ECO:0000256" key="4">
    <source>
        <dbReference type="PROSITE-ProRule" id="PRU00175"/>
    </source>
</evidence>
<dbReference type="SMART" id="SM00184">
    <property type="entry name" value="RING"/>
    <property type="match status" value="1"/>
</dbReference>
<reference evidence="7" key="1">
    <citation type="journal article" date="2020" name="bioRxiv">
        <title>Comparative genomics of Chlamydomonas.</title>
        <authorList>
            <person name="Craig R.J."/>
            <person name="Hasan A.R."/>
            <person name="Ness R.W."/>
            <person name="Keightley P.D."/>
        </authorList>
    </citation>
    <scope>NUCLEOTIDE SEQUENCE</scope>
    <source>
        <strain evidence="7">CCAP 11/173</strain>
    </source>
</reference>
<feature type="region of interest" description="Disordered" evidence="5">
    <location>
        <begin position="230"/>
        <end position="345"/>
    </location>
</feature>
<protein>
    <recommendedName>
        <fullName evidence="6">RING-type domain-containing protein</fullName>
    </recommendedName>
</protein>
<dbReference type="InterPro" id="IPR017907">
    <property type="entry name" value="Znf_RING_CS"/>
</dbReference>
<dbReference type="GO" id="GO:0008270">
    <property type="term" value="F:zinc ion binding"/>
    <property type="evidence" value="ECO:0007669"/>
    <property type="project" value="UniProtKB-KW"/>
</dbReference>
<sequence length="357" mass="37558">MGRHRRGPAYLEDEEYWDQEEEDYGDYDAYDEDAGHYEAPCATRAEDNNSHAAPEPVDDGALLNEQLNEDVCAICLGEIELVETAIIKGCEHQYCVNCILQWALQKEAPWCPQCKKPFNYLYTHRLLDGSLSDAPCEESVCLLKRATWFVEHVKSLNGGKAVSAAMAAAGDDWGGAGVDSPYYDEDDYDDDEDEQIENFYFSRAAGPARIVIGNRRLGENGFQRAGRIYARPTHNNHNNNNQQASSSTTASASAAASSAPVGNGIGKAGKVRAGGNSNKIAPRLVRGGAGSAAGGSSPLGTSPSAGGGMGPLAAGGAGGVSSAAAAAATPSAPGQGRRAKRNARRAAADMAVLSLDD</sequence>
<dbReference type="CDD" id="cd16574">
    <property type="entry name" value="RING-HC_Topors"/>
    <property type="match status" value="1"/>
</dbReference>
<dbReference type="Gene3D" id="3.30.40.10">
    <property type="entry name" value="Zinc/RING finger domain, C3HC4 (zinc finger)"/>
    <property type="match status" value="1"/>
</dbReference>
<feature type="domain" description="RING-type" evidence="6">
    <location>
        <begin position="72"/>
        <end position="115"/>
    </location>
</feature>
<keyword evidence="3" id="KW-0862">Zinc</keyword>
<keyword evidence="1" id="KW-0479">Metal-binding</keyword>
<evidence type="ECO:0000256" key="2">
    <source>
        <dbReference type="ARBA" id="ARBA00022771"/>
    </source>
</evidence>
<dbReference type="AlphaFoldDB" id="A0A835W061"/>
<feature type="compositionally biased region" description="Low complexity" evidence="5">
    <location>
        <begin position="294"/>
        <end position="304"/>
    </location>
</feature>
<dbReference type="InterPro" id="IPR058746">
    <property type="entry name" value="Znf_RING-type_Topors"/>
</dbReference>
<dbReference type="OrthoDB" id="1935339at2759"/>
<dbReference type="InterPro" id="IPR001841">
    <property type="entry name" value="Znf_RING"/>
</dbReference>
<dbReference type="PANTHER" id="PTHR47361">
    <property type="entry name" value="RING/U-BOX SUPERFAMILY PROTEIN"/>
    <property type="match status" value="1"/>
</dbReference>
<dbReference type="PROSITE" id="PS50089">
    <property type="entry name" value="ZF_RING_2"/>
    <property type="match status" value="1"/>
</dbReference>
<dbReference type="EMBL" id="JAEHOD010000068">
    <property type="protein sequence ID" value="KAG2432328.1"/>
    <property type="molecule type" value="Genomic_DNA"/>
</dbReference>
<dbReference type="PANTHER" id="PTHR47361:SF4">
    <property type="entry name" value="RING_U-BOX SUPERFAMILY PROTEIN"/>
    <property type="match status" value="1"/>
</dbReference>
<feature type="compositionally biased region" description="Low complexity" evidence="5">
    <location>
        <begin position="320"/>
        <end position="336"/>
    </location>
</feature>
<evidence type="ECO:0000256" key="1">
    <source>
        <dbReference type="ARBA" id="ARBA00022723"/>
    </source>
</evidence>
<dbReference type="InterPro" id="IPR013083">
    <property type="entry name" value="Znf_RING/FYVE/PHD"/>
</dbReference>
<dbReference type="PROSITE" id="PS00518">
    <property type="entry name" value="ZF_RING_1"/>
    <property type="match status" value="1"/>
</dbReference>
<comment type="caution">
    <text evidence="7">The sequence shown here is derived from an EMBL/GenBank/DDBJ whole genome shotgun (WGS) entry which is preliminary data.</text>
</comment>
<keyword evidence="2 4" id="KW-0863">Zinc-finger</keyword>
<gene>
    <name evidence="7" type="ORF">HYH02_013048</name>
</gene>
<feature type="compositionally biased region" description="Gly residues" evidence="5">
    <location>
        <begin position="305"/>
        <end position="319"/>
    </location>
</feature>
<evidence type="ECO:0000259" key="6">
    <source>
        <dbReference type="PROSITE" id="PS50089"/>
    </source>
</evidence>
<evidence type="ECO:0000313" key="8">
    <source>
        <dbReference type="Proteomes" id="UP000613740"/>
    </source>
</evidence>
<evidence type="ECO:0000256" key="5">
    <source>
        <dbReference type="SAM" id="MobiDB-lite"/>
    </source>
</evidence>
<organism evidence="7 8">
    <name type="scientific">Chlamydomonas schloesseri</name>
    <dbReference type="NCBI Taxonomy" id="2026947"/>
    <lineage>
        <taxon>Eukaryota</taxon>
        <taxon>Viridiplantae</taxon>
        <taxon>Chlorophyta</taxon>
        <taxon>core chlorophytes</taxon>
        <taxon>Chlorophyceae</taxon>
        <taxon>CS clade</taxon>
        <taxon>Chlamydomonadales</taxon>
        <taxon>Chlamydomonadaceae</taxon>
        <taxon>Chlamydomonas</taxon>
    </lineage>
</organism>
<dbReference type="Pfam" id="PF13639">
    <property type="entry name" value="zf-RING_2"/>
    <property type="match status" value="1"/>
</dbReference>
<name>A0A835W061_9CHLO</name>
<accession>A0A835W061</accession>